<evidence type="ECO:0000313" key="4">
    <source>
        <dbReference type="Proteomes" id="UP000626109"/>
    </source>
</evidence>
<organism evidence="3 4">
    <name type="scientific">Polarella glacialis</name>
    <name type="common">Dinoflagellate</name>
    <dbReference type="NCBI Taxonomy" id="89957"/>
    <lineage>
        <taxon>Eukaryota</taxon>
        <taxon>Sar</taxon>
        <taxon>Alveolata</taxon>
        <taxon>Dinophyceae</taxon>
        <taxon>Suessiales</taxon>
        <taxon>Suessiaceae</taxon>
        <taxon>Polarella</taxon>
    </lineage>
</organism>
<evidence type="ECO:0008006" key="6">
    <source>
        <dbReference type="Google" id="ProtNLM"/>
    </source>
</evidence>
<evidence type="ECO:0000313" key="3">
    <source>
        <dbReference type="EMBL" id="CAE8706374.1"/>
    </source>
</evidence>
<protein>
    <recommendedName>
        <fullName evidence="6">Protein S-acyltransferase</fullName>
    </recommendedName>
</protein>
<name>A0A813KM70_POLGL</name>
<feature type="non-terminal residue" evidence="3">
    <location>
        <position position="1"/>
    </location>
</feature>
<comment type="caution">
    <text evidence="3">The sequence shown here is derived from an EMBL/GenBank/DDBJ whole genome shotgun (WGS) entry which is preliminary data.</text>
</comment>
<gene>
    <name evidence="2" type="ORF">PGLA1383_LOCUS14291</name>
    <name evidence="3" type="ORF">PGLA2088_LOCUS34144</name>
</gene>
<dbReference type="Proteomes" id="UP000626109">
    <property type="component" value="Unassembled WGS sequence"/>
</dbReference>
<keyword evidence="1" id="KW-0812">Transmembrane</keyword>
<dbReference type="EMBL" id="CAJNNW010031187">
    <property type="protein sequence ID" value="CAE8706374.1"/>
    <property type="molecule type" value="Genomic_DNA"/>
</dbReference>
<dbReference type="AlphaFoldDB" id="A0A813KM70"/>
<reference evidence="3" key="1">
    <citation type="submission" date="2021-02" db="EMBL/GenBank/DDBJ databases">
        <authorList>
            <person name="Dougan E. K."/>
            <person name="Rhodes N."/>
            <person name="Thang M."/>
            <person name="Chan C."/>
        </authorList>
    </citation>
    <scope>NUCLEOTIDE SEQUENCE</scope>
</reference>
<proteinExistence type="predicted"/>
<keyword evidence="5" id="KW-1185">Reference proteome</keyword>
<feature type="transmembrane region" description="Helical" evidence="1">
    <location>
        <begin position="54"/>
        <end position="76"/>
    </location>
</feature>
<feature type="transmembrane region" description="Helical" evidence="1">
    <location>
        <begin position="96"/>
        <end position="117"/>
    </location>
</feature>
<sequence>SRWLPAMAMSHTLLVLALAWHGYFRLLRLQAPGCHTVAAAGLGTLRPKEHRPPLGAMLGLVWACFLAAIVLGTHAGGLASHYDHKVCLKSIKCWRAWIVTAGFCLGSASLALGYVYAEFRFLRTGVRTVHFLQTNTFFIADELDGPELPREGKRKQP</sequence>
<dbReference type="Proteomes" id="UP000654075">
    <property type="component" value="Unassembled WGS sequence"/>
</dbReference>
<keyword evidence="1" id="KW-1133">Transmembrane helix</keyword>
<feature type="transmembrane region" description="Helical" evidence="1">
    <location>
        <begin position="6"/>
        <end position="24"/>
    </location>
</feature>
<accession>A0A813KM70</accession>
<dbReference type="EMBL" id="CAJNNV010008125">
    <property type="protein sequence ID" value="CAE8595794.1"/>
    <property type="molecule type" value="Genomic_DNA"/>
</dbReference>
<evidence type="ECO:0000313" key="5">
    <source>
        <dbReference type="Proteomes" id="UP000654075"/>
    </source>
</evidence>
<keyword evidence="1" id="KW-0472">Membrane</keyword>
<evidence type="ECO:0000256" key="1">
    <source>
        <dbReference type="SAM" id="Phobius"/>
    </source>
</evidence>
<evidence type="ECO:0000313" key="2">
    <source>
        <dbReference type="EMBL" id="CAE8595794.1"/>
    </source>
</evidence>